<dbReference type="PANTHER" id="PTHR11017:SF418">
    <property type="entry name" value="DISEASE RESISTANCE PROTEIN (TIR-NBS-LRR CLASS) FAMILY-RELATED"/>
    <property type="match status" value="1"/>
</dbReference>
<dbReference type="SUPFAM" id="SSF52540">
    <property type="entry name" value="P-loop containing nucleoside triphosphate hydrolases"/>
    <property type="match status" value="1"/>
</dbReference>
<dbReference type="SMART" id="SM00382">
    <property type="entry name" value="AAA"/>
    <property type="match status" value="1"/>
</dbReference>
<dbReference type="SMART" id="SM00255">
    <property type="entry name" value="TIR"/>
    <property type="match status" value="1"/>
</dbReference>
<reference evidence="8" key="2">
    <citation type="submission" date="2025-08" db="UniProtKB">
        <authorList>
            <consortium name="RefSeq"/>
        </authorList>
    </citation>
    <scope>IDENTIFICATION</scope>
    <source>
        <tissue evidence="8">Leaf</tissue>
    </source>
</reference>
<evidence type="ECO:0000259" key="6">
    <source>
        <dbReference type="PROSITE" id="PS50104"/>
    </source>
</evidence>
<dbReference type="PRINTS" id="PR00364">
    <property type="entry name" value="DISEASERSIST"/>
</dbReference>
<dbReference type="InterPro" id="IPR044974">
    <property type="entry name" value="Disease_R_plants"/>
</dbReference>
<name>A0A6J0L3V4_RAPSA</name>
<dbReference type="Proteomes" id="UP000504610">
    <property type="component" value="Chromosome 9"/>
</dbReference>
<dbReference type="Gene3D" id="3.80.10.10">
    <property type="entry name" value="Ribonuclease Inhibitor"/>
    <property type="match status" value="1"/>
</dbReference>
<dbReference type="InterPro" id="IPR003593">
    <property type="entry name" value="AAA+_ATPase"/>
</dbReference>
<proteinExistence type="predicted"/>
<evidence type="ECO:0000256" key="3">
    <source>
        <dbReference type="ARBA" id="ARBA00022801"/>
    </source>
</evidence>
<dbReference type="InterPro" id="IPR032675">
    <property type="entry name" value="LRR_dom_sf"/>
</dbReference>
<accession>A0A6J0L3V4</accession>
<dbReference type="GO" id="GO:0016787">
    <property type="term" value="F:hydrolase activity"/>
    <property type="evidence" value="ECO:0007669"/>
    <property type="project" value="UniProtKB-KW"/>
</dbReference>
<evidence type="ECO:0000313" key="7">
    <source>
        <dbReference type="Proteomes" id="UP000504610"/>
    </source>
</evidence>
<dbReference type="Gene3D" id="1.10.8.430">
    <property type="entry name" value="Helical domain of apoptotic protease-activating factors"/>
    <property type="match status" value="1"/>
</dbReference>
<dbReference type="GO" id="GO:0043531">
    <property type="term" value="F:ADP binding"/>
    <property type="evidence" value="ECO:0007669"/>
    <property type="project" value="InterPro"/>
</dbReference>
<dbReference type="InterPro" id="IPR027417">
    <property type="entry name" value="P-loop_NTPase"/>
</dbReference>
<dbReference type="Pfam" id="PF00931">
    <property type="entry name" value="NB-ARC"/>
    <property type="match status" value="1"/>
</dbReference>
<protein>
    <submittedName>
        <fullName evidence="8">Disease resistance protein RML1B isoform X2</fullName>
    </submittedName>
</protein>
<dbReference type="InterPro" id="IPR058192">
    <property type="entry name" value="WHD_ROQ1-like"/>
</dbReference>
<feature type="domain" description="TIR" evidence="6">
    <location>
        <begin position="12"/>
        <end position="176"/>
    </location>
</feature>
<dbReference type="SUPFAM" id="SSF46785">
    <property type="entry name" value="Winged helix' DNA-binding domain"/>
    <property type="match status" value="1"/>
</dbReference>
<dbReference type="InterPro" id="IPR036390">
    <property type="entry name" value="WH_DNA-bd_sf"/>
</dbReference>
<dbReference type="SUPFAM" id="SSF52058">
    <property type="entry name" value="L domain-like"/>
    <property type="match status" value="1"/>
</dbReference>
<evidence type="ECO:0000313" key="8">
    <source>
        <dbReference type="RefSeq" id="XP_018454266.1"/>
    </source>
</evidence>
<dbReference type="Pfam" id="PF23282">
    <property type="entry name" value="WHD_ROQ1"/>
    <property type="match status" value="1"/>
</dbReference>
<dbReference type="Gene3D" id="3.40.50.10140">
    <property type="entry name" value="Toll/interleukin-1 receptor homology (TIR) domain"/>
    <property type="match status" value="1"/>
</dbReference>
<dbReference type="SUPFAM" id="SSF52200">
    <property type="entry name" value="Toll/Interleukin receptor TIR domain"/>
    <property type="match status" value="1"/>
</dbReference>
<dbReference type="InterPro" id="IPR002182">
    <property type="entry name" value="NB-ARC"/>
</dbReference>
<dbReference type="FunFam" id="3.40.50.10140:FF:000007">
    <property type="entry name" value="Disease resistance protein (TIR-NBS-LRR class)"/>
    <property type="match status" value="1"/>
</dbReference>
<sequence>MASSSSSSLRSWRFNVFTSFHGPDVRKTFLSHLREQFNRNGISMFDDERIERGQTIGPELMESIGESRIAIVLLSKNYASSSWCLDELLEILKCKEDMGQVVMTIFYGVDPSAVRKQTGDFGKFFNETCASYGEGERRRWSKALNDVGNIAGEHFLNWVNEAKMIAKIAKDVLQKLNATPCRDFEGIVGLDAHLKEIESLLDLDYDGVKMVAITGPAGIGKTTIARALHSLLSRRFQLTCFVDNLREICPSGLDEYGWKKRLQENFLSKVLNHKDMRICHLGAVKENLCDQKVLIILDDVNSLKQLEALANESAWFGPGSRIVVTTENLEILQQHGIGSTYHVGFPFDEEAIEILCRCAFRLRSPLYGFEVLCTRIIRLCGNLPLALCVVGKSLRGKKKDEWEDVVNRLETILDQGIEDVLKVGYESLEENEQTLFLHIAVFFNNEDSDLVKAMFSDGTIDVKRGLQILVYRSLIEISTYGNIIEMHKLLRRVGRQAIHKQEPWKRQILLDAHEICDVLENETGTRAVSGISFDISGINDLIVDERAFKRMYNLQFLKVYKSRDDKLKFDILAGEKSRDDMNDVIHIPEEMKFPRRLRFLHWNAYPNKCLPPSFHPEYLVELDMKHGKFEHLWKGTQRLANLKKLDLSFSCQLKELPDLSRATNLKILDMSYCKSLENEMMFEFISTYHELNIVECGAHVFTVEKEIRRLGFDQANKATQSLLSTLILLKE</sequence>
<dbReference type="InterPro" id="IPR000157">
    <property type="entry name" value="TIR_dom"/>
</dbReference>
<keyword evidence="3" id="KW-0378">Hydrolase</keyword>
<dbReference type="GO" id="GO:0006952">
    <property type="term" value="P:defense response"/>
    <property type="evidence" value="ECO:0007669"/>
    <property type="project" value="UniProtKB-KW"/>
</dbReference>
<reference evidence="7" key="1">
    <citation type="journal article" date="2019" name="Database">
        <title>The radish genome database (RadishGD): an integrated information resource for radish genomics.</title>
        <authorList>
            <person name="Yu H.J."/>
            <person name="Baek S."/>
            <person name="Lee Y.J."/>
            <person name="Cho A."/>
            <person name="Mun J.H."/>
        </authorList>
    </citation>
    <scope>NUCLEOTIDE SEQUENCE [LARGE SCALE GENOMIC DNA]</scope>
    <source>
        <strain evidence="7">cv. WK10039</strain>
    </source>
</reference>
<keyword evidence="7" id="KW-1185">Reference proteome</keyword>
<keyword evidence="4" id="KW-0611">Plant defense</keyword>
<keyword evidence="5" id="KW-0520">NAD</keyword>
<dbReference type="InterPro" id="IPR042197">
    <property type="entry name" value="Apaf_helical"/>
</dbReference>
<dbReference type="Gene3D" id="3.40.50.300">
    <property type="entry name" value="P-loop containing nucleotide triphosphate hydrolases"/>
    <property type="match status" value="1"/>
</dbReference>
<dbReference type="GeneID" id="108825470"/>
<evidence type="ECO:0000256" key="4">
    <source>
        <dbReference type="ARBA" id="ARBA00022821"/>
    </source>
</evidence>
<dbReference type="GO" id="GO:0007165">
    <property type="term" value="P:signal transduction"/>
    <property type="evidence" value="ECO:0007669"/>
    <property type="project" value="InterPro"/>
</dbReference>
<evidence type="ECO:0000256" key="1">
    <source>
        <dbReference type="ARBA" id="ARBA00022614"/>
    </source>
</evidence>
<keyword evidence="1" id="KW-0433">Leucine-rich repeat</keyword>
<dbReference type="InterPro" id="IPR035897">
    <property type="entry name" value="Toll_tir_struct_dom_sf"/>
</dbReference>
<dbReference type="FunFam" id="3.40.50.300:FF:001002">
    <property type="entry name" value="Disease resistance protein (TIR-NBS-LRR class)"/>
    <property type="match status" value="1"/>
</dbReference>
<evidence type="ECO:0000256" key="5">
    <source>
        <dbReference type="ARBA" id="ARBA00023027"/>
    </source>
</evidence>
<dbReference type="PROSITE" id="PS50104">
    <property type="entry name" value="TIR"/>
    <property type="match status" value="1"/>
</dbReference>
<gene>
    <name evidence="8" type="primary">LOC108825470</name>
</gene>
<dbReference type="Pfam" id="PF01582">
    <property type="entry name" value="TIR"/>
    <property type="match status" value="1"/>
</dbReference>
<dbReference type="AlphaFoldDB" id="A0A6J0L3V4"/>
<dbReference type="RefSeq" id="XP_018454266.1">
    <property type="nucleotide sequence ID" value="XM_018598764.2"/>
</dbReference>
<organism evidence="7 8">
    <name type="scientific">Raphanus sativus</name>
    <name type="common">Radish</name>
    <name type="synonym">Raphanus raphanistrum var. sativus</name>
    <dbReference type="NCBI Taxonomy" id="3726"/>
    <lineage>
        <taxon>Eukaryota</taxon>
        <taxon>Viridiplantae</taxon>
        <taxon>Streptophyta</taxon>
        <taxon>Embryophyta</taxon>
        <taxon>Tracheophyta</taxon>
        <taxon>Spermatophyta</taxon>
        <taxon>Magnoliopsida</taxon>
        <taxon>eudicotyledons</taxon>
        <taxon>Gunneridae</taxon>
        <taxon>Pentapetalae</taxon>
        <taxon>rosids</taxon>
        <taxon>malvids</taxon>
        <taxon>Brassicales</taxon>
        <taxon>Brassicaceae</taxon>
        <taxon>Brassiceae</taxon>
        <taxon>Raphanus</taxon>
    </lineage>
</organism>
<dbReference type="OrthoDB" id="1901675at2759"/>
<evidence type="ECO:0000256" key="2">
    <source>
        <dbReference type="ARBA" id="ARBA00022737"/>
    </source>
</evidence>
<keyword evidence="2" id="KW-0677">Repeat</keyword>
<dbReference type="PANTHER" id="PTHR11017">
    <property type="entry name" value="LEUCINE-RICH REPEAT-CONTAINING PROTEIN"/>
    <property type="match status" value="1"/>
</dbReference>